<evidence type="ECO:0000313" key="4">
    <source>
        <dbReference type="Proteomes" id="UP000712281"/>
    </source>
</evidence>
<gene>
    <name evidence="3" type="ORF">F2Q68_00045107</name>
</gene>
<dbReference type="SUPFAM" id="SSF49785">
    <property type="entry name" value="Galactose-binding domain-like"/>
    <property type="match status" value="1"/>
</dbReference>
<protein>
    <recommendedName>
        <fullName evidence="2">SUEL-type lectin domain-containing protein</fullName>
    </recommendedName>
</protein>
<reference evidence="3" key="1">
    <citation type="submission" date="2019-12" db="EMBL/GenBank/DDBJ databases">
        <title>Genome sequencing and annotation of Brassica cretica.</title>
        <authorList>
            <person name="Studholme D.J."/>
            <person name="Sarris P.F."/>
        </authorList>
    </citation>
    <scope>NUCLEOTIDE SEQUENCE</scope>
    <source>
        <strain evidence="3">PFS-001/15</strain>
        <tissue evidence="3">Leaf</tissue>
    </source>
</reference>
<evidence type="ECO:0000313" key="3">
    <source>
        <dbReference type="EMBL" id="KAF2609179.1"/>
    </source>
</evidence>
<comment type="caution">
    <text evidence="3">The sequence shown here is derived from an EMBL/GenBank/DDBJ whole genome shotgun (WGS) entry which is preliminary data.</text>
</comment>
<dbReference type="PROSITE" id="PS50228">
    <property type="entry name" value="SUEL_LECTIN"/>
    <property type="match status" value="1"/>
</dbReference>
<dbReference type="EMBL" id="QGKW02000276">
    <property type="protein sequence ID" value="KAF2609179.1"/>
    <property type="molecule type" value="Genomic_DNA"/>
</dbReference>
<sequence>MKQLYQKDKESSHQRERLKRREKTHHGSRLVDPFELEKMPSFLNETMIGEEENNPGFSIVQLVFLGPYHAEKCLTNCGEPTQRWYHVPRSFLNAEGDNTLVLFEEMGGNPSLVNFQTTRVGSVCANVYEKNTIELSCDRKPISAIKFASFGNPDGNCGSFEKGTCESSNNTVDILTQECVGKEKCFIDVSTEKFGAPDCTESARRLAVEAIC</sequence>
<dbReference type="GO" id="GO:0005975">
    <property type="term" value="P:carbohydrate metabolic process"/>
    <property type="evidence" value="ECO:0007669"/>
    <property type="project" value="InterPro"/>
</dbReference>
<dbReference type="InterPro" id="IPR001944">
    <property type="entry name" value="Glycoside_Hdrlase_35"/>
</dbReference>
<dbReference type="GO" id="GO:0004565">
    <property type="term" value="F:beta-galactosidase activity"/>
    <property type="evidence" value="ECO:0007669"/>
    <property type="project" value="UniProtKB-ARBA"/>
</dbReference>
<feature type="region of interest" description="Disordered" evidence="1">
    <location>
        <begin position="1"/>
        <end position="29"/>
    </location>
</feature>
<dbReference type="InterPro" id="IPR043159">
    <property type="entry name" value="Lectin_gal-bd_sf"/>
</dbReference>
<dbReference type="PANTHER" id="PTHR23421">
    <property type="entry name" value="BETA-GALACTOSIDASE RELATED"/>
    <property type="match status" value="1"/>
</dbReference>
<dbReference type="AlphaFoldDB" id="A0A8S9LTM4"/>
<dbReference type="Gene3D" id="2.60.120.740">
    <property type="match status" value="1"/>
</dbReference>
<feature type="domain" description="SUEL-type lectin" evidence="2">
    <location>
        <begin position="127"/>
        <end position="212"/>
    </location>
</feature>
<dbReference type="Pfam" id="PF02140">
    <property type="entry name" value="SUEL_Lectin"/>
    <property type="match status" value="1"/>
</dbReference>
<accession>A0A8S9LTM4</accession>
<proteinExistence type="predicted"/>
<evidence type="ECO:0000256" key="1">
    <source>
        <dbReference type="SAM" id="MobiDB-lite"/>
    </source>
</evidence>
<name>A0A8S9LTM4_BRACR</name>
<dbReference type="InterPro" id="IPR000922">
    <property type="entry name" value="Lectin_gal-bd_dom"/>
</dbReference>
<dbReference type="Proteomes" id="UP000712281">
    <property type="component" value="Unassembled WGS sequence"/>
</dbReference>
<evidence type="ECO:0000259" key="2">
    <source>
        <dbReference type="PROSITE" id="PS50228"/>
    </source>
</evidence>
<dbReference type="GO" id="GO:0030246">
    <property type="term" value="F:carbohydrate binding"/>
    <property type="evidence" value="ECO:0007669"/>
    <property type="project" value="InterPro"/>
</dbReference>
<feature type="compositionally biased region" description="Basic residues" evidence="1">
    <location>
        <begin position="16"/>
        <end position="28"/>
    </location>
</feature>
<organism evidence="3 4">
    <name type="scientific">Brassica cretica</name>
    <name type="common">Mustard</name>
    <dbReference type="NCBI Taxonomy" id="69181"/>
    <lineage>
        <taxon>Eukaryota</taxon>
        <taxon>Viridiplantae</taxon>
        <taxon>Streptophyta</taxon>
        <taxon>Embryophyta</taxon>
        <taxon>Tracheophyta</taxon>
        <taxon>Spermatophyta</taxon>
        <taxon>Magnoliopsida</taxon>
        <taxon>eudicotyledons</taxon>
        <taxon>Gunneridae</taxon>
        <taxon>Pentapetalae</taxon>
        <taxon>rosids</taxon>
        <taxon>malvids</taxon>
        <taxon>Brassicales</taxon>
        <taxon>Brassicaceae</taxon>
        <taxon>Brassiceae</taxon>
        <taxon>Brassica</taxon>
    </lineage>
</organism>
<dbReference type="CDD" id="cd22842">
    <property type="entry name" value="Gal_Rha_Lectin_BGal"/>
    <property type="match status" value="1"/>
</dbReference>
<feature type="compositionally biased region" description="Basic and acidic residues" evidence="1">
    <location>
        <begin position="1"/>
        <end position="15"/>
    </location>
</feature>
<dbReference type="InterPro" id="IPR008979">
    <property type="entry name" value="Galactose-bd-like_sf"/>
</dbReference>